<evidence type="ECO:0000313" key="2">
    <source>
        <dbReference type="Proteomes" id="UP000824998"/>
    </source>
</evidence>
<protein>
    <submittedName>
        <fullName evidence="1">Uncharacterized protein</fullName>
    </submittedName>
</protein>
<evidence type="ECO:0000313" key="1">
    <source>
        <dbReference type="EMBL" id="KAG9238458.1"/>
    </source>
</evidence>
<organism evidence="1 2">
    <name type="scientific">Amylocarpus encephaloides</name>
    <dbReference type="NCBI Taxonomy" id="45428"/>
    <lineage>
        <taxon>Eukaryota</taxon>
        <taxon>Fungi</taxon>
        <taxon>Dikarya</taxon>
        <taxon>Ascomycota</taxon>
        <taxon>Pezizomycotina</taxon>
        <taxon>Leotiomycetes</taxon>
        <taxon>Helotiales</taxon>
        <taxon>Helotiales incertae sedis</taxon>
        <taxon>Amylocarpus</taxon>
    </lineage>
</organism>
<comment type="caution">
    <text evidence="1">The sequence shown here is derived from an EMBL/GenBank/DDBJ whole genome shotgun (WGS) entry which is preliminary data.</text>
</comment>
<reference evidence="1" key="1">
    <citation type="journal article" date="2021" name="IMA Fungus">
        <title>Genomic characterization of three marine fungi, including Emericellopsis atlantica sp. nov. with signatures of a generalist lifestyle and marine biomass degradation.</title>
        <authorList>
            <person name="Hagestad O.C."/>
            <person name="Hou L."/>
            <person name="Andersen J.H."/>
            <person name="Hansen E.H."/>
            <person name="Altermark B."/>
            <person name="Li C."/>
            <person name="Kuhnert E."/>
            <person name="Cox R.J."/>
            <person name="Crous P.W."/>
            <person name="Spatafora J.W."/>
            <person name="Lail K."/>
            <person name="Amirebrahimi M."/>
            <person name="Lipzen A."/>
            <person name="Pangilinan J."/>
            <person name="Andreopoulos W."/>
            <person name="Hayes R.D."/>
            <person name="Ng V."/>
            <person name="Grigoriev I.V."/>
            <person name="Jackson S.A."/>
            <person name="Sutton T.D.S."/>
            <person name="Dobson A.D.W."/>
            <person name="Rama T."/>
        </authorList>
    </citation>
    <scope>NUCLEOTIDE SEQUENCE</scope>
    <source>
        <strain evidence="1">TRa018bII</strain>
    </source>
</reference>
<name>A0A9P7YSV0_9HELO</name>
<gene>
    <name evidence="1" type="ORF">BJ875DRAFT_451240</name>
</gene>
<dbReference type="EMBL" id="MU251370">
    <property type="protein sequence ID" value="KAG9238458.1"/>
    <property type="molecule type" value="Genomic_DNA"/>
</dbReference>
<dbReference type="AlphaFoldDB" id="A0A9P7YSV0"/>
<keyword evidence="2" id="KW-1185">Reference proteome</keyword>
<dbReference type="Proteomes" id="UP000824998">
    <property type="component" value="Unassembled WGS sequence"/>
</dbReference>
<sequence>MQCLKILGLGLLLHSHTLIRLSIRHKILARLQIHNRSSIHTLLLLLHRRIQCTTQIPSEVTRRSFVIIFAAHSSALDAAEDGVETRGHETGV</sequence>
<accession>A0A9P7YSV0</accession>
<proteinExistence type="predicted"/>